<name>A0A0H3HV39_BURP2</name>
<dbReference type="EMBL" id="CP002834">
    <property type="protein sequence ID" value="AFI68715.1"/>
    <property type="molecule type" value="Genomic_DNA"/>
</dbReference>
<dbReference type="KEGG" id="bpz:BP1026B_II0446"/>
<reference evidence="1 2" key="1">
    <citation type="journal article" date="2012" name="PLoS ONE">
        <title>Evolution of Burkholderia pseudomallei in recurrent melioidosis.</title>
        <authorList>
            <person name="Hayden H.S."/>
            <person name="Lim R."/>
            <person name="Brittnacher M.J."/>
            <person name="Sims E.H."/>
            <person name="Ramage E.R."/>
            <person name="Fong C."/>
            <person name="Wu Z."/>
            <person name="Crist E."/>
            <person name="Chang J."/>
            <person name="Zhou Y."/>
            <person name="Radey M."/>
            <person name="Rohmer L."/>
            <person name="Haugen E."/>
            <person name="Gillett W."/>
            <person name="Wuthiekanun V."/>
            <person name="Peacock S.J."/>
            <person name="Kaul R."/>
            <person name="Miller S.I."/>
            <person name="Manoil C."/>
            <person name="Jacobs M.A."/>
        </authorList>
    </citation>
    <scope>NUCLEOTIDE SEQUENCE [LARGE SCALE GENOMIC DNA]</scope>
    <source>
        <strain evidence="1 2">1026b</strain>
    </source>
</reference>
<dbReference type="Proteomes" id="UP000010087">
    <property type="component" value="Chromosome 2"/>
</dbReference>
<protein>
    <submittedName>
        <fullName evidence="1">Uncharacterized protein</fullName>
    </submittedName>
</protein>
<proteinExistence type="predicted"/>
<organism evidence="1 2">
    <name type="scientific">Burkholderia pseudomallei (strain 1026b)</name>
    <dbReference type="NCBI Taxonomy" id="884204"/>
    <lineage>
        <taxon>Bacteria</taxon>
        <taxon>Pseudomonadati</taxon>
        <taxon>Pseudomonadota</taxon>
        <taxon>Betaproteobacteria</taxon>
        <taxon>Burkholderiales</taxon>
        <taxon>Burkholderiaceae</taxon>
        <taxon>Burkholderia</taxon>
        <taxon>pseudomallei group</taxon>
    </lineage>
</organism>
<sequence length="65" mass="7237">MGVLRAVRLASRNECTASSVLTGLHRTYRHRETSLRIGRVNEKAREAFTLRALVERPALISGMAS</sequence>
<dbReference type="AlphaFoldDB" id="A0A0H3HV39"/>
<accession>A0A0H3HV39</accession>
<gene>
    <name evidence="1" type="ordered locus">BP1026B_II0446</name>
</gene>
<evidence type="ECO:0000313" key="2">
    <source>
        <dbReference type="Proteomes" id="UP000010087"/>
    </source>
</evidence>
<evidence type="ECO:0000313" key="1">
    <source>
        <dbReference type="EMBL" id="AFI68715.1"/>
    </source>
</evidence>